<reference evidence="3 4" key="1">
    <citation type="journal article" date="2019" name="Int. J. Syst. Evol. Microbiol.">
        <title>The Global Catalogue of Microorganisms (GCM) 10K type strain sequencing project: providing services to taxonomists for standard genome sequencing and annotation.</title>
        <authorList>
            <consortium name="The Broad Institute Genomics Platform"/>
            <consortium name="The Broad Institute Genome Sequencing Center for Infectious Disease"/>
            <person name="Wu L."/>
            <person name="Ma J."/>
        </authorList>
    </citation>
    <scope>NUCLEOTIDE SEQUENCE [LARGE SCALE GENOMIC DNA]</scope>
    <source>
        <strain evidence="3 4">YIM 94188</strain>
    </source>
</reference>
<evidence type="ECO:0000313" key="4">
    <source>
        <dbReference type="Proteomes" id="UP001596408"/>
    </source>
</evidence>
<organism evidence="3 4">
    <name type="scientific">Halopelagius fulvigenes</name>
    <dbReference type="NCBI Taxonomy" id="1198324"/>
    <lineage>
        <taxon>Archaea</taxon>
        <taxon>Methanobacteriati</taxon>
        <taxon>Methanobacteriota</taxon>
        <taxon>Stenosarchaea group</taxon>
        <taxon>Halobacteria</taxon>
        <taxon>Halobacteriales</taxon>
        <taxon>Haloferacaceae</taxon>
    </lineage>
</organism>
<accession>A0ABD5U290</accession>
<protein>
    <submittedName>
        <fullName evidence="3">Uncharacterized protein</fullName>
    </submittedName>
</protein>
<feature type="transmembrane region" description="Helical" evidence="2">
    <location>
        <begin position="33"/>
        <end position="53"/>
    </location>
</feature>
<dbReference type="RefSeq" id="WP_379698239.1">
    <property type="nucleotide sequence ID" value="NZ_JBHSXH010000015.1"/>
</dbReference>
<dbReference type="EMBL" id="JBHSXH010000015">
    <property type="protein sequence ID" value="MFC6826514.1"/>
    <property type="molecule type" value="Genomic_DNA"/>
</dbReference>
<comment type="caution">
    <text evidence="3">The sequence shown here is derived from an EMBL/GenBank/DDBJ whole genome shotgun (WGS) entry which is preliminary data.</text>
</comment>
<dbReference type="AlphaFoldDB" id="A0ABD5U290"/>
<evidence type="ECO:0000313" key="3">
    <source>
        <dbReference type="EMBL" id="MFC6826514.1"/>
    </source>
</evidence>
<gene>
    <name evidence="3" type="ORF">ACFQEV_16140</name>
</gene>
<sequence length="198" mass="21273">MNASDLTAAAGGVFVLGGLAGLAGYAVPGLSATSLFVTFVGLIAGVQGLRYALRRRNVTVFETETGDTERRYRVPVPGEDADRKLSASGGWRGTRGSSGVRERIRDAAVRTLVLRDNCTEAEAEARIDEGSWTDDPVAARYLGADASVPLRTRLRLAVRGDVSTVRATRAVAAVERLRDESDRRQSEAPRRARDGREA</sequence>
<feature type="transmembrane region" description="Helical" evidence="2">
    <location>
        <begin position="7"/>
        <end position="27"/>
    </location>
</feature>
<dbReference type="InterPro" id="IPR055693">
    <property type="entry name" value="DUF7269"/>
</dbReference>
<dbReference type="Pfam" id="PF23933">
    <property type="entry name" value="DUF7269"/>
    <property type="match status" value="1"/>
</dbReference>
<keyword evidence="2" id="KW-0812">Transmembrane</keyword>
<keyword evidence="4" id="KW-1185">Reference proteome</keyword>
<proteinExistence type="predicted"/>
<feature type="region of interest" description="Disordered" evidence="1">
    <location>
        <begin position="176"/>
        <end position="198"/>
    </location>
</feature>
<keyword evidence="2" id="KW-0472">Membrane</keyword>
<evidence type="ECO:0000256" key="1">
    <source>
        <dbReference type="SAM" id="MobiDB-lite"/>
    </source>
</evidence>
<evidence type="ECO:0000256" key="2">
    <source>
        <dbReference type="SAM" id="Phobius"/>
    </source>
</evidence>
<keyword evidence="2" id="KW-1133">Transmembrane helix</keyword>
<dbReference type="Proteomes" id="UP001596408">
    <property type="component" value="Unassembled WGS sequence"/>
</dbReference>
<name>A0ABD5U290_9EURY</name>